<proteinExistence type="predicted"/>
<dbReference type="AlphaFoldDB" id="A0ABD1YFS5"/>
<gene>
    <name evidence="2" type="ORF">R1flu_014283</name>
</gene>
<name>A0ABD1YFS5_9MARC</name>
<comment type="caution">
    <text evidence="2">The sequence shown here is derived from an EMBL/GenBank/DDBJ whole genome shotgun (WGS) entry which is preliminary data.</text>
</comment>
<feature type="signal peptide" evidence="1">
    <location>
        <begin position="1"/>
        <end position="29"/>
    </location>
</feature>
<dbReference type="EMBL" id="JBHFFA010000004">
    <property type="protein sequence ID" value="KAL2629597.1"/>
    <property type="molecule type" value="Genomic_DNA"/>
</dbReference>
<dbReference type="SUPFAM" id="SSF50685">
    <property type="entry name" value="Barwin-like endoglucanases"/>
    <property type="match status" value="1"/>
</dbReference>
<keyword evidence="3" id="KW-1185">Reference proteome</keyword>
<keyword evidence="1" id="KW-0732">Signal</keyword>
<dbReference type="Proteomes" id="UP001605036">
    <property type="component" value="Unassembled WGS sequence"/>
</dbReference>
<evidence type="ECO:0000313" key="2">
    <source>
        <dbReference type="EMBL" id="KAL2629597.1"/>
    </source>
</evidence>
<feature type="chain" id="PRO_5044745363" evidence="1">
    <location>
        <begin position="30"/>
        <end position="155"/>
    </location>
</feature>
<evidence type="ECO:0000256" key="1">
    <source>
        <dbReference type="SAM" id="SignalP"/>
    </source>
</evidence>
<accession>A0ABD1YFS5</accession>
<dbReference type="Gene3D" id="2.40.40.10">
    <property type="entry name" value="RlpA-like domain"/>
    <property type="match status" value="1"/>
</dbReference>
<sequence>MAGTSRKGARQLILSTLLLVFLKAMKVLSMEAWAVTEWGSAHATYYGGADAQGTMGGACGYGKLVLHRIWCQKHCPEQWASEQRSQLRHLFQDRMSLDGSRWCYPESRSSSQPLTHVHPVPREDGATRRSFTSIFRTQCPLNSRNKWPVLSRAFA</sequence>
<protein>
    <submittedName>
        <fullName evidence="2">Uncharacterized protein</fullName>
    </submittedName>
</protein>
<dbReference type="InterPro" id="IPR036908">
    <property type="entry name" value="RlpA-like_sf"/>
</dbReference>
<organism evidence="2 3">
    <name type="scientific">Riccia fluitans</name>
    <dbReference type="NCBI Taxonomy" id="41844"/>
    <lineage>
        <taxon>Eukaryota</taxon>
        <taxon>Viridiplantae</taxon>
        <taxon>Streptophyta</taxon>
        <taxon>Embryophyta</taxon>
        <taxon>Marchantiophyta</taxon>
        <taxon>Marchantiopsida</taxon>
        <taxon>Marchantiidae</taxon>
        <taxon>Marchantiales</taxon>
        <taxon>Ricciaceae</taxon>
        <taxon>Riccia</taxon>
    </lineage>
</organism>
<dbReference type="InterPro" id="IPR007118">
    <property type="entry name" value="Expan_Lol_pI"/>
</dbReference>
<evidence type="ECO:0000313" key="3">
    <source>
        <dbReference type="Proteomes" id="UP001605036"/>
    </source>
</evidence>
<reference evidence="2 3" key="1">
    <citation type="submission" date="2024-09" db="EMBL/GenBank/DDBJ databases">
        <title>Chromosome-scale assembly of Riccia fluitans.</title>
        <authorList>
            <person name="Paukszto L."/>
            <person name="Sawicki J."/>
            <person name="Karawczyk K."/>
            <person name="Piernik-Szablinska J."/>
            <person name="Szczecinska M."/>
            <person name="Mazdziarz M."/>
        </authorList>
    </citation>
    <scope>NUCLEOTIDE SEQUENCE [LARGE SCALE GENOMIC DNA]</scope>
    <source>
        <strain evidence="2">Rf_01</strain>
        <tissue evidence="2">Aerial parts of the thallus</tissue>
    </source>
</reference>
<dbReference type="PRINTS" id="PR01225">
    <property type="entry name" value="EXPANSNFAMLY"/>
</dbReference>